<protein>
    <submittedName>
        <fullName evidence="3">Hypothetical_protein</fullName>
    </submittedName>
</protein>
<comment type="caution">
    <text evidence="1">The sequence shown here is derived from an EMBL/GenBank/DDBJ whole genome shotgun (WGS) entry which is preliminary data.</text>
</comment>
<dbReference type="Proteomes" id="UP001642409">
    <property type="component" value="Unassembled WGS sequence"/>
</dbReference>
<dbReference type="EMBL" id="CATOUU010000248">
    <property type="protein sequence ID" value="CAI9922255.1"/>
    <property type="molecule type" value="Genomic_DNA"/>
</dbReference>
<evidence type="ECO:0000313" key="1">
    <source>
        <dbReference type="EMBL" id="CAI9922252.1"/>
    </source>
</evidence>
<dbReference type="EMBL" id="CAXDID020000024">
    <property type="protein sequence ID" value="CAL5989757.1"/>
    <property type="molecule type" value="Genomic_DNA"/>
</dbReference>
<proteinExistence type="predicted"/>
<reference evidence="3 5" key="2">
    <citation type="submission" date="2024-07" db="EMBL/GenBank/DDBJ databases">
        <authorList>
            <person name="Akdeniz Z."/>
        </authorList>
    </citation>
    <scope>NUCLEOTIDE SEQUENCE [LARGE SCALE GENOMIC DNA]</scope>
</reference>
<accession>A0AA86NL83</accession>
<reference evidence="1" key="1">
    <citation type="submission" date="2023-06" db="EMBL/GenBank/DDBJ databases">
        <authorList>
            <person name="Kurt Z."/>
        </authorList>
    </citation>
    <scope>NUCLEOTIDE SEQUENCE</scope>
</reference>
<organism evidence="1">
    <name type="scientific">Hexamita inflata</name>
    <dbReference type="NCBI Taxonomy" id="28002"/>
    <lineage>
        <taxon>Eukaryota</taxon>
        <taxon>Metamonada</taxon>
        <taxon>Diplomonadida</taxon>
        <taxon>Hexamitidae</taxon>
        <taxon>Hexamitinae</taxon>
        <taxon>Hexamita</taxon>
    </lineage>
</organism>
<keyword evidence="5" id="KW-1185">Reference proteome</keyword>
<dbReference type="EMBL" id="CAXDID020000024">
    <property type="protein sequence ID" value="CAL5989763.1"/>
    <property type="molecule type" value="Genomic_DNA"/>
</dbReference>
<sequence length="192" mass="22601">MLQKCFRRNISRVCDEVQKAKMTFSISKFIWQQVILTILDICKNTLKIQSNSNKIDRINKDRRSALACQRASCLTKEVPKIQYSLVALNLSIDMFYGYFVNRPLEQIHDRWSSFKDIQMLLDQNNQQAVKTVTKYVLFICFQNTMSSQMSKNIELSHIKQRSVEGNRYFASNHLGQHAVLLYFHIQLKNQQQ</sequence>
<evidence type="ECO:0000313" key="2">
    <source>
        <dbReference type="EMBL" id="CAI9922255.1"/>
    </source>
</evidence>
<evidence type="ECO:0000313" key="3">
    <source>
        <dbReference type="EMBL" id="CAL5989757.1"/>
    </source>
</evidence>
<dbReference type="AlphaFoldDB" id="A0AA86NL83"/>
<evidence type="ECO:0000313" key="5">
    <source>
        <dbReference type="Proteomes" id="UP001642409"/>
    </source>
</evidence>
<evidence type="ECO:0000313" key="4">
    <source>
        <dbReference type="EMBL" id="CAL5989763.1"/>
    </source>
</evidence>
<dbReference type="EMBL" id="CATOUU010000248">
    <property type="protein sequence ID" value="CAI9922252.1"/>
    <property type="molecule type" value="Genomic_DNA"/>
</dbReference>
<gene>
    <name evidence="3" type="ORF">HINF_LOCUS11014</name>
    <name evidence="4" type="ORF">HINF_LOCUS11017</name>
    <name evidence="1" type="ORF">HINF_LOCUS9897</name>
    <name evidence="2" type="ORF">HINF_LOCUS9900</name>
</gene>
<name>A0AA86NL83_9EUKA</name>